<dbReference type="OrthoDB" id="48130at2759"/>
<sequence>DPWVYHWDDSRWVEESTVYLRSLGSLLCPDPQKAWRADCAALLGTVTLDDGSVCPLYCPTPMFVLEVNAALENQPSLLVERSEDEGYVIIGQFKRDDRANMDMYPCLRERGEDRADEK</sequence>
<keyword evidence="2" id="KW-1185">Reference proteome</keyword>
<evidence type="ECO:0000313" key="1">
    <source>
        <dbReference type="EMBL" id="GIQ92706.1"/>
    </source>
</evidence>
<accession>A0A9K3DDF7</accession>
<reference evidence="1 2" key="1">
    <citation type="journal article" date="2018" name="PLoS ONE">
        <title>The draft genome of Kipferlia bialata reveals reductive genome evolution in fornicate parasites.</title>
        <authorList>
            <person name="Tanifuji G."/>
            <person name="Takabayashi S."/>
            <person name="Kume K."/>
            <person name="Takagi M."/>
            <person name="Nakayama T."/>
            <person name="Kamikawa R."/>
            <person name="Inagaki Y."/>
            <person name="Hashimoto T."/>
        </authorList>
    </citation>
    <scope>NUCLEOTIDE SEQUENCE [LARGE SCALE GENOMIC DNA]</scope>
    <source>
        <strain evidence="1">NY0173</strain>
    </source>
</reference>
<organism evidence="1 2">
    <name type="scientific">Kipferlia bialata</name>
    <dbReference type="NCBI Taxonomy" id="797122"/>
    <lineage>
        <taxon>Eukaryota</taxon>
        <taxon>Metamonada</taxon>
        <taxon>Carpediemonas-like organisms</taxon>
        <taxon>Kipferlia</taxon>
    </lineage>
</organism>
<proteinExistence type="predicted"/>
<dbReference type="Gene3D" id="2.40.50.100">
    <property type="match status" value="1"/>
</dbReference>
<dbReference type="EMBL" id="BDIP01010320">
    <property type="protein sequence ID" value="GIQ92706.1"/>
    <property type="molecule type" value="Genomic_DNA"/>
</dbReference>
<dbReference type="Proteomes" id="UP000265618">
    <property type="component" value="Unassembled WGS sequence"/>
</dbReference>
<name>A0A9K3DDF7_9EUKA</name>
<dbReference type="InterPro" id="IPR011053">
    <property type="entry name" value="Single_hybrid_motif"/>
</dbReference>
<dbReference type="SUPFAM" id="SSF51230">
    <property type="entry name" value="Single hybrid motif"/>
    <property type="match status" value="1"/>
</dbReference>
<feature type="non-terminal residue" evidence="1">
    <location>
        <position position="1"/>
    </location>
</feature>
<dbReference type="AlphaFoldDB" id="A0A9K3DDF7"/>
<protein>
    <submittedName>
        <fullName evidence="1">Uncharacterized protein</fullName>
    </submittedName>
</protein>
<feature type="non-terminal residue" evidence="1">
    <location>
        <position position="118"/>
    </location>
</feature>
<evidence type="ECO:0000313" key="2">
    <source>
        <dbReference type="Proteomes" id="UP000265618"/>
    </source>
</evidence>
<comment type="caution">
    <text evidence="1">The sequence shown here is derived from an EMBL/GenBank/DDBJ whole genome shotgun (WGS) entry which is preliminary data.</text>
</comment>
<gene>
    <name evidence="1" type="ORF">KIPB_016629</name>
</gene>